<gene>
    <name evidence="2" type="ORF">ADUPG1_007074</name>
</gene>
<dbReference type="EMBL" id="BQXS01010121">
    <property type="protein sequence ID" value="GKT33051.1"/>
    <property type="molecule type" value="Genomic_DNA"/>
</dbReference>
<dbReference type="Proteomes" id="UP001057375">
    <property type="component" value="Unassembled WGS sequence"/>
</dbReference>
<sequence length="874" mass="98348">MESFNFLKQNLVLNGYSDSFNSLLVSFRELIENSMDSFTETSKTIFSPNANVFIRQQSVDIELPFGYPRYSSLRGFHFDRVNDSIFSLLCVDNGCGICAERIKSCLSKPFHTDKSAEPGKAGRYGVGLKTVIIASQILFGIPCLVLTKTIEDECVRVYSIHLGERHLKVREHETLQFASKLQALQKSQQISSIELSSIRIQPFLRHCFQDQYNLSSVLEFISSHRCNPDISPSDCPRTQGTLVYIPSMSGCARASRRILSIGRVLQVFCQNASVNVNVGSECTIIKDSICPMTEVDSILHDGNEQKEDTVEAEDEEEEEEEEEEELATNQLGFTNMDDSFARFLRRELCPDRLLSSRLTDSEWISVSEADRRVQGSRARRSMTNLIRSLSDSVDTGKEEKTGKRENHSEKDKDSAILTDRQGKEDGSSKIISNTSNSPVCVLDGQTTEKKTEKTSDFVSVRSHIGLVFHPPDSYSPPVSVDPTVLIPLYSVSLAIVRVVNGVVLPPNNTYEHSKQHLRLKVTYGGKERERSRESSRDYVSPPTDPLLCATISTLKTEGMISFGSLCEESDKSAQKEIKQESESGIYSGDPLKSFECSDTLNQCASVFKVRSNAPYLKAIVVFCCVKGGEDVVFDNWTKSSLSPSNIIHSLCLSCSSMAIRRIIRGHKHMISSASSLSHVNKRHHLVNIASLRPIHHPDMSHLVSLLLPSPVDLARIKNIQMGCILVDSCLQELIYSEWPSVRERMVLLWKRVEGKGKKLRMREEEREEEEEEEEEEEVGNSSILESDVSQSSQSSSSSSFQRVEDERSHKHEGSIFRNVEKEIETTGRIMWTERKVSILSEVLCCCIKRAVHSKVCVGDIDVNNYERKPRKKSK</sequence>
<feature type="compositionally biased region" description="Acidic residues" evidence="1">
    <location>
        <begin position="765"/>
        <end position="778"/>
    </location>
</feature>
<name>A0ABQ5KMB5_9EUKA</name>
<dbReference type="Gene3D" id="3.30.565.10">
    <property type="entry name" value="Histidine kinase-like ATPase, C-terminal domain"/>
    <property type="match status" value="1"/>
</dbReference>
<feature type="compositionally biased region" description="Basic and acidic residues" evidence="1">
    <location>
        <begin position="802"/>
        <end position="811"/>
    </location>
</feature>
<dbReference type="InterPro" id="IPR036890">
    <property type="entry name" value="HATPase_C_sf"/>
</dbReference>
<reference evidence="2" key="1">
    <citation type="submission" date="2022-03" db="EMBL/GenBank/DDBJ databases">
        <title>Draft genome sequence of Aduncisulcus paluster, a free-living microaerophilic Fornicata.</title>
        <authorList>
            <person name="Yuyama I."/>
            <person name="Kume K."/>
            <person name="Tamura T."/>
            <person name="Inagaki Y."/>
            <person name="Hashimoto T."/>
        </authorList>
    </citation>
    <scope>NUCLEOTIDE SEQUENCE</scope>
    <source>
        <strain evidence="2">NY0171</strain>
    </source>
</reference>
<keyword evidence="3" id="KW-1185">Reference proteome</keyword>
<feature type="compositionally biased region" description="Low complexity" evidence="1">
    <location>
        <begin position="781"/>
        <end position="801"/>
    </location>
</feature>
<evidence type="ECO:0000313" key="3">
    <source>
        <dbReference type="Proteomes" id="UP001057375"/>
    </source>
</evidence>
<dbReference type="SUPFAM" id="SSF55874">
    <property type="entry name" value="ATPase domain of HSP90 chaperone/DNA topoisomerase II/histidine kinase"/>
    <property type="match status" value="1"/>
</dbReference>
<accession>A0ABQ5KMB5</accession>
<evidence type="ECO:0000313" key="2">
    <source>
        <dbReference type="EMBL" id="GKT33051.1"/>
    </source>
</evidence>
<proteinExistence type="predicted"/>
<comment type="caution">
    <text evidence="2">The sequence shown here is derived from an EMBL/GenBank/DDBJ whole genome shotgun (WGS) entry which is preliminary data.</text>
</comment>
<feature type="region of interest" description="Disordered" evidence="1">
    <location>
        <begin position="300"/>
        <end position="331"/>
    </location>
</feature>
<feature type="compositionally biased region" description="Acidic residues" evidence="1">
    <location>
        <begin position="310"/>
        <end position="326"/>
    </location>
</feature>
<evidence type="ECO:0000256" key="1">
    <source>
        <dbReference type="SAM" id="MobiDB-lite"/>
    </source>
</evidence>
<feature type="region of interest" description="Disordered" evidence="1">
    <location>
        <begin position="759"/>
        <end position="811"/>
    </location>
</feature>
<feature type="compositionally biased region" description="Basic and acidic residues" evidence="1">
    <location>
        <begin position="394"/>
        <end position="427"/>
    </location>
</feature>
<feature type="compositionally biased region" description="Polar residues" evidence="1">
    <location>
        <begin position="381"/>
        <end position="393"/>
    </location>
</feature>
<feature type="region of interest" description="Disordered" evidence="1">
    <location>
        <begin position="522"/>
        <end position="542"/>
    </location>
</feature>
<organism evidence="2 3">
    <name type="scientific">Aduncisulcus paluster</name>
    <dbReference type="NCBI Taxonomy" id="2918883"/>
    <lineage>
        <taxon>Eukaryota</taxon>
        <taxon>Metamonada</taxon>
        <taxon>Carpediemonas-like organisms</taxon>
        <taxon>Aduncisulcus</taxon>
    </lineage>
</organism>
<feature type="region of interest" description="Disordered" evidence="1">
    <location>
        <begin position="368"/>
        <end position="437"/>
    </location>
</feature>
<feature type="compositionally biased region" description="Basic and acidic residues" evidence="1">
    <location>
        <begin position="525"/>
        <end position="536"/>
    </location>
</feature>
<feature type="compositionally biased region" description="Basic and acidic residues" evidence="1">
    <location>
        <begin position="300"/>
        <end position="309"/>
    </location>
</feature>
<protein>
    <submittedName>
        <fullName evidence="2">Uncharacterized protein</fullName>
    </submittedName>
</protein>